<feature type="domain" description="Macro" evidence="1">
    <location>
        <begin position="1"/>
        <end position="167"/>
    </location>
</feature>
<dbReference type="PANTHER" id="PTHR11106:SF27">
    <property type="entry name" value="MACRO DOMAIN-CONTAINING PROTEIN"/>
    <property type="match status" value="1"/>
</dbReference>
<dbReference type="Gene3D" id="3.40.220.10">
    <property type="entry name" value="Leucine Aminopeptidase, subunit E, domain 1"/>
    <property type="match status" value="1"/>
</dbReference>
<dbReference type="InterPro" id="IPR043472">
    <property type="entry name" value="Macro_dom-like"/>
</dbReference>
<reference evidence="2 3" key="1">
    <citation type="submission" date="2018-12" db="EMBL/GenBank/DDBJ databases">
        <title>A novel vanA-carrying plasmid in a clinical isolate of Enterococcus avium.</title>
        <authorList>
            <person name="Bernasconi O.J."/>
            <person name="Luzzaro F."/>
            <person name="Endimiani A."/>
        </authorList>
    </citation>
    <scope>NUCLEOTIDE SEQUENCE [LARGE SCALE GENOMIC DNA]</scope>
    <source>
        <strain evidence="2 3">LC0559/18</strain>
    </source>
</reference>
<protein>
    <submittedName>
        <fullName evidence="2">Appr-1-p processing protein</fullName>
    </submittedName>
</protein>
<dbReference type="InterPro" id="IPR002589">
    <property type="entry name" value="Macro_dom"/>
</dbReference>
<gene>
    <name evidence="2" type="ORF">EK398_02975</name>
</gene>
<proteinExistence type="predicted"/>
<dbReference type="RefSeq" id="WP_127978218.1">
    <property type="nucleotide sequence ID" value="NZ_JAEMPA010000372.1"/>
</dbReference>
<comment type="caution">
    <text evidence="2">The sequence shown here is derived from an EMBL/GenBank/DDBJ whole genome shotgun (WGS) entry which is preliminary data.</text>
</comment>
<dbReference type="PANTHER" id="PTHR11106">
    <property type="entry name" value="GANGLIOSIDE INDUCED DIFFERENTIATION ASSOCIATED PROTEIN 2-RELATED"/>
    <property type="match status" value="1"/>
</dbReference>
<dbReference type="AlphaFoldDB" id="A0A437UK15"/>
<evidence type="ECO:0000259" key="1">
    <source>
        <dbReference type="PROSITE" id="PS51154"/>
    </source>
</evidence>
<dbReference type="EMBL" id="RYZS01000001">
    <property type="protein sequence ID" value="RVU93905.1"/>
    <property type="molecule type" value="Genomic_DNA"/>
</dbReference>
<dbReference type="Pfam" id="PF01661">
    <property type="entry name" value="Macro"/>
    <property type="match status" value="1"/>
</dbReference>
<organism evidence="2 3">
    <name type="scientific">Enterococcus avium</name>
    <name type="common">Streptococcus avium</name>
    <dbReference type="NCBI Taxonomy" id="33945"/>
    <lineage>
        <taxon>Bacteria</taxon>
        <taxon>Bacillati</taxon>
        <taxon>Bacillota</taxon>
        <taxon>Bacilli</taxon>
        <taxon>Lactobacillales</taxon>
        <taxon>Enterococcaceae</taxon>
        <taxon>Enterococcus</taxon>
    </lineage>
</organism>
<dbReference type="Proteomes" id="UP000288388">
    <property type="component" value="Unassembled WGS sequence"/>
</dbReference>
<dbReference type="PROSITE" id="PS51154">
    <property type="entry name" value="MACRO"/>
    <property type="match status" value="1"/>
</dbReference>
<accession>A0A437UK15</accession>
<dbReference type="SMART" id="SM00506">
    <property type="entry name" value="A1pp"/>
    <property type="match status" value="1"/>
</dbReference>
<sequence>MIEVKLGDISRLANRVDAIVNAANTALIPGGGVDGALNQAAGPKLKQAMAKIGGTPTGTAVITPAFDLPAKYVIHAVGPRYIDGQHEEETLLYSAYEAVFQLARENDIQTLAVPVLSAGIYQYPKEAAARVLYNVANRVENQRIATQVIVFDDVWLEIFKKIKRDSKDESD</sequence>
<dbReference type="SUPFAM" id="SSF52949">
    <property type="entry name" value="Macro domain-like"/>
    <property type="match status" value="1"/>
</dbReference>
<name>A0A437UK15_ENTAV</name>
<evidence type="ECO:0000313" key="2">
    <source>
        <dbReference type="EMBL" id="RVU93905.1"/>
    </source>
</evidence>
<evidence type="ECO:0000313" key="3">
    <source>
        <dbReference type="Proteomes" id="UP000288388"/>
    </source>
</evidence>